<protein>
    <submittedName>
        <fullName evidence="1">Uncharacterized protein</fullName>
    </submittedName>
</protein>
<accession>A0A3B0VHB6</accession>
<proteinExistence type="predicted"/>
<name>A0A3B0VHB6_9ZZZZ</name>
<sequence>MFLKTPAKIESIAWEGELMSPDVAMSAKPVPERPVVTIGKPEFWLAAEALETELGKKWTPPRGGATFWLARFACTLRDPNGRLQINAASQTLYLRPRTASAAKAAVYAYSLFPDRLTVEEKGTFNVKLNPELTFAKAISFKPGELGANIEYRQVFPVIQSYGAGEPLASWEFKAHPAHPIEGTQFVYAVIAVMPGADGGRGSIELTVTSQNQYGRIKYGLPQKAKTNVGFTI</sequence>
<dbReference type="AlphaFoldDB" id="A0A3B0VHB6"/>
<gene>
    <name evidence="1" type="ORF">MNBD_CHLOROFLEXI01-3304</name>
</gene>
<dbReference type="EMBL" id="UOEU01000704">
    <property type="protein sequence ID" value="VAW38392.1"/>
    <property type="molecule type" value="Genomic_DNA"/>
</dbReference>
<evidence type="ECO:0000313" key="1">
    <source>
        <dbReference type="EMBL" id="VAW38392.1"/>
    </source>
</evidence>
<organism evidence="1">
    <name type="scientific">hydrothermal vent metagenome</name>
    <dbReference type="NCBI Taxonomy" id="652676"/>
    <lineage>
        <taxon>unclassified sequences</taxon>
        <taxon>metagenomes</taxon>
        <taxon>ecological metagenomes</taxon>
    </lineage>
</organism>
<reference evidence="1" key="1">
    <citation type="submission" date="2018-06" db="EMBL/GenBank/DDBJ databases">
        <authorList>
            <person name="Zhirakovskaya E."/>
        </authorList>
    </citation>
    <scope>NUCLEOTIDE SEQUENCE</scope>
</reference>